<protein>
    <recommendedName>
        <fullName evidence="1">Taxis protein CheF</fullName>
    </recommendedName>
</protein>
<reference evidence="2 3" key="1">
    <citation type="submission" date="2019-12" db="EMBL/GenBank/DDBJ databases">
        <title>Isolation and characterization of three novel carbon monoxide-oxidizing members of Halobacteria from salione crusts and soils.</title>
        <authorList>
            <person name="Myers M.R."/>
            <person name="King G.M."/>
        </authorList>
    </citation>
    <scope>NUCLEOTIDE SEQUENCE [LARGE SCALE GENOMIC DNA]</scope>
    <source>
        <strain evidence="2 3">WSH3</strain>
    </source>
</reference>
<evidence type="ECO:0000313" key="2">
    <source>
        <dbReference type="EMBL" id="MXR52625.1"/>
    </source>
</evidence>
<comment type="subunit">
    <text evidence="1">Interacts with chemotaxis (Che) proteins as well as flagella accessory (Fla) proteins.</text>
</comment>
<gene>
    <name evidence="2" type="ORF">GRX03_13545</name>
</gene>
<evidence type="ECO:0000256" key="1">
    <source>
        <dbReference type="PIRNR" id="PIRNR026802"/>
    </source>
</evidence>
<keyword evidence="3" id="KW-1185">Reference proteome</keyword>
<dbReference type="InterPro" id="IPR007381">
    <property type="entry name" value="CheF1/F2"/>
</dbReference>
<organism evidence="2 3">
    <name type="scientific">Halovenus carboxidivorans</name>
    <dbReference type="NCBI Taxonomy" id="2692199"/>
    <lineage>
        <taxon>Archaea</taxon>
        <taxon>Methanobacteriati</taxon>
        <taxon>Methanobacteriota</taxon>
        <taxon>Stenosarchaea group</taxon>
        <taxon>Halobacteria</taxon>
        <taxon>Halobacteriales</taxon>
        <taxon>Haloarculaceae</taxon>
        <taxon>Halovenus</taxon>
    </lineage>
</organism>
<name>A0A6B0T3K5_9EURY</name>
<sequence>MSESIIADFVAQFDSSVATRAEPAKGRVLLSEKRLVLAVDSNDRLTIPLNSVIDVAVGHVPDEIQGFFESTVTLAFELKGQRHKAVVEAEDSTIQKFATVLFKAILNGTRMSIKHPARVGGRVTDESFTPCRLFLRPQSVRFKTREETVEIELATVTKFSRSNRDINGSSQPVLELQHMPSGEAMVTMAAMNTARKMTILGRYLRLEYTELMNELKDVEITADEKEILTAIYSGGGQEGVSLAGIVDIDPSNVTMVLNRLEEKDLVVDTETGTRLTPKGQIVVNRHLEEVNV</sequence>
<dbReference type="InterPro" id="IPR036388">
    <property type="entry name" value="WH-like_DNA-bd_sf"/>
</dbReference>
<keyword evidence="1" id="KW-0145">Chemotaxis</keyword>
<dbReference type="Pfam" id="PF04283">
    <property type="entry name" value="CheF-arch"/>
    <property type="match status" value="1"/>
</dbReference>
<dbReference type="PIRSF" id="PIRSF026802">
    <property type="entry name" value="UCP026802"/>
    <property type="match status" value="1"/>
</dbReference>
<comment type="caution">
    <text evidence="2">The sequence shown here is derived from an EMBL/GenBank/DDBJ whole genome shotgun (WGS) entry which is preliminary data.</text>
</comment>
<dbReference type="InterPro" id="IPR036390">
    <property type="entry name" value="WH_DNA-bd_sf"/>
</dbReference>
<dbReference type="Gene3D" id="1.10.10.10">
    <property type="entry name" value="Winged helix-like DNA-binding domain superfamily/Winged helix DNA-binding domain"/>
    <property type="match status" value="1"/>
</dbReference>
<accession>A0A6B0T3K5</accession>
<evidence type="ECO:0000313" key="3">
    <source>
        <dbReference type="Proteomes" id="UP000466535"/>
    </source>
</evidence>
<dbReference type="PANTHER" id="PTHR42201">
    <property type="entry name" value="TAXIS PROTEIN"/>
    <property type="match status" value="1"/>
</dbReference>
<dbReference type="GO" id="GO:0006935">
    <property type="term" value="P:chemotaxis"/>
    <property type="evidence" value="ECO:0007669"/>
    <property type="project" value="UniProtKB-UniRule"/>
</dbReference>
<dbReference type="RefSeq" id="WP_159764747.1">
    <property type="nucleotide sequence ID" value="NZ_WUUT01000005.1"/>
</dbReference>
<dbReference type="AlphaFoldDB" id="A0A6B0T3K5"/>
<comment type="function">
    <text evidence="1">Involved in taxis signal transduction.</text>
</comment>
<dbReference type="SUPFAM" id="SSF46785">
    <property type="entry name" value="Winged helix' DNA-binding domain"/>
    <property type="match status" value="1"/>
</dbReference>
<dbReference type="OrthoDB" id="337296at2157"/>
<dbReference type="Proteomes" id="UP000466535">
    <property type="component" value="Unassembled WGS sequence"/>
</dbReference>
<dbReference type="EMBL" id="WUUT01000005">
    <property type="protein sequence ID" value="MXR52625.1"/>
    <property type="molecule type" value="Genomic_DNA"/>
</dbReference>
<dbReference type="PANTHER" id="PTHR42201:SF1">
    <property type="entry name" value="TAXIS PROTEIN"/>
    <property type="match status" value="1"/>
</dbReference>
<proteinExistence type="predicted"/>